<reference evidence="2 3" key="1">
    <citation type="submission" date="2021-06" db="EMBL/GenBank/DDBJ databases">
        <authorList>
            <person name="Palmer J.M."/>
        </authorList>
    </citation>
    <scope>NUCLEOTIDE SEQUENCE [LARGE SCALE GENOMIC DNA]</scope>
    <source>
        <strain evidence="3">if_2019</strain>
        <tissue evidence="2">Muscle</tissue>
    </source>
</reference>
<accession>A0ABV0VED4</accession>
<name>A0ABV0VED4_9TELE</name>
<evidence type="ECO:0000256" key="1">
    <source>
        <dbReference type="SAM" id="MobiDB-lite"/>
    </source>
</evidence>
<sequence length="129" mass="14110">MVCSAGSGDSDQKAVLVGTKLGFPTWRAVGLAVKQQPLPAHFQGFNPSFQGHRALPTLFGRERSRDRRDKPNARPFHEARSRSTKDSDELMTSASLVLTLCSSRTTKARPNCLTLALRRQTRLPGCSSG</sequence>
<feature type="compositionally biased region" description="Basic and acidic residues" evidence="1">
    <location>
        <begin position="60"/>
        <end position="88"/>
    </location>
</feature>
<comment type="caution">
    <text evidence="2">The sequence shown here is derived from an EMBL/GenBank/DDBJ whole genome shotgun (WGS) entry which is preliminary data.</text>
</comment>
<gene>
    <name evidence="2" type="ORF">ILYODFUR_007569</name>
</gene>
<protein>
    <submittedName>
        <fullName evidence="2">Uncharacterized protein</fullName>
    </submittedName>
</protein>
<dbReference type="Proteomes" id="UP001482620">
    <property type="component" value="Unassembled WGS sequence"/>
</dbReference>
<keyword evidence="3" id="KW-1185">Reference proteome</keyword>
<feature type="region of interest" description="Disordered" evidence="1">
    <location>
        <begin position="57"/>
        <end position="90"/>
    </location>
</feature>
<evidence type="ECO:0000313" key="3">
    <source>
        <dbReference type="Proteomes" id="UP001482620"/>
    </source>
</evidence>
<dbReference type="EMBL" id="JAHRIQ010104758">
    <property type="protein sequence ID" value="MEQ2254826.1"/>
    <property type="molecule type" value="Genomic_DNA"/>
</dbReference>
<proteinExistence type="predicted"/>
<evidence type="ECO:0000313" key="2">
    <source>
        <dbReference type="EMBL" id="MEQ2254826.1"/>
    </source>
</evidence>
<organism evidence="2 3">
    <name type="scientific">Ilyodon furcidens</name>
    <name type="common">goldbreast splitfin</name>
    <dbReference type="NCBI Taxonomy" id="33524"/>
    <lineage>
        <taxon>Eukaryota</taxon>
        <taxon>Metazoa</taxon>
        <taxon>Chordata</taxon>
        <taxon>Craniata</taxon>
        <taxon>Vertebrata</taxon>
        <taxon>Euteleostomi</taxon>
        <taxon>Actinopterygii</taxon>
        <taxon>Neopterygii</taxon>
        <taxon>Teleostei</taxon>
        <taxon>Neoteleostei</taxon>
        <taxon>Acanthomorphata</taxon>
        <taxon>Ovalentaria</taxon>
        <taxon>Atherinomorphae</taxon>
        <taxon>Cyprinodontiformes</taxon>
        <taxon>Goodeidae</taxon>
        <taxon>Ilyodon</taxon>
    </lineage>
</organism>